<comment type="caution">
    <text evidence="1">The sequence shown here is derived from an EMBL/GenBank/DDBJ whole genome shotgun (WGS) entry which is preliminary data.</text>
</comment>
<reference evidence="1" key="1">
    <citation type="submission" date="2021-05" db="EMBL/GenBank/DDBJ databases">
        <title>Draft genomes of bacteria isolated from model marine particles.</title>
        <authorList>
            <person name="Datta M.S."/>
            <person name="Schwartzman J.A."/>
            <person name="Enke T.N."/>
            <person name="Saavedra J."/>
            <person name="Cermak N."/>
            <person name="Cordero O.X."/>
        </authorList>
    </citation>
    <scope>NUCLEOTIDE SEQUENCE</scope>
    <source>
        <strain evidence="1">I2M19</strain>
    </source>
</reference>
<dbReference type="EMBL" id="JAHKPD010000007">
    <property type="protein sequence ID" value="MBU2949421.1"/>
    <property type="molecule type" value="Genomic_DNA"/>
</dbReference>
<gene>
    <name evidence="1" type="ORF">KO493_01785</name>
</gene>
<protein>
    <submittedName>
        <fullName evidence="1">Porin</fullName>
    </submittedName>
</protein>
<accession>A0ACC5U518</accession>
<proteinExistence type="predicted"/>
<keyword evidence="2" id="KW-1185">Reference proteome</keyword>
<organism evidence="1 2">
    <name type="scientific">Pseudotamlana agarivorans</name>
    <dbReference type="NCBI Taxonomy" id="481183"/>
    <lineage>
        <taxon>Bacteria</taxon>
        <taxon>Pseudomonadati</taxon>
        <taxon>Bacteroidota</taxon>
        <taxon>Flavobacteriia</taxon>
        <taxon>Flavobacteriales</taxon>
        <taxon>Flavobacteriaceae</taxon>
        <taxon>Pseudotamlana</taxon>
    </lineage>
</organism>
<sequence>MKMKNIHFLVLLITLLSSINAIGQETDSLSNKQQTQVFKSTFKWNVRAQFWLRHSNFNKGSLVNNEPTSHFTDISIRRLRIPISAQITPKLYASALFGDNNYNIKYDGPWIRILDFYAEYAFSKQFTMGMGKSGYQGLSRWNVRSSYSLMGLDSPLFPLNTVEKNDDLGRQFGFWLKGQAGHFDYRLSANQPKAVTTAPHGKVDFANNKPRWKTSTYVKYQFFENESNKSAYQVGTYLASKKVFNIGAGFQFQEKAFSDGDAQDPLTNFYDMQHWAVDSFLNLPLGNQDAITAYLGYYNFDYGKDYVRNLGANNPTNGVENGDYNGAGVAFPMMGTGSTWYAQFGYAFHPTKLFNQQVVIQPNIAIQHANWDALKDHMTVYDFTLNFLVKGSHSNKMSLGYQYRPIFDAITFTNTSYKGMAVLQYQITLK</sequence>
<evidence type="ECO:0000313" key="1">
    <source>
        <dbReference type="EMBL" id="MBU2949421.1"/>
    </source>
</evidence>
<name>A0ACC5U518_9FLAO</name>
<evidence type="ECO:0000313" key="2">
    <source>
        <dbReference type="Proteomes" id="UP001647509"/>
    </source>
</evidence>
<dbReference type="Proteomes" id="UP001647509">
    <property type="component" value="Unassembled WGS sequence"/>
</dbReference>